<proteinExistence type="predicted"/>
<organism evidence="2 3">
    <name type="scientific">Puccinia graminis f. sp. tritici</name>
    <dbReference type="NCBI Taxonomy" id="56615"/>
    <lineage>
        <taxon>Eukaryota</taxon>
        <taxon>Fungi</taxon>
        <taxon>Dikarya</taxon>
        <taxon>Basidiomycota</taxon>
        <taxon>Pucciniomycotina</taxon>
        <taxon>Pucciniomycetes</taxon>
        <taxon>Pucciniales</taxon>
        <taxon>Pucciniaceae</taxon>
        <taxon>Puccinia</taxon>
    </lineage>
</organism>
<evidence type="ECO:0000313" key="3">
    <source>
        <dbReference type="Proteomes" id="UP000324748"/>
    </source>
</evidence>
<accession>A0A5B0MCU8</accession>
<gene>
    <name evidence="2" type="ORF">PGT21_007327</name>
</gene>
<evidence type="ECO:0000256" key="1">
    <source>
        <dbReference type="SAM" id="MobiDB-lite"/>
    </source>
</evidence>
<reference evidence="2 3" key="1">
    <citation type="submission" date="2019-05" db="EMBL/GenBank/DDBJ databases">
        <title>Emergence of the Ug99 lineage of the wheat stem rust pathogen through somatic hybridization.</title>
        <authorList>
            <person name="Li F."/>
            <person name="Upadhyaya N.M."/>
            <person name="Sperschneider J."/>
            <person name="Matny O."/>
            <person name="Nguyen-Phuc H."/>
            <person name="Mago R."/>
            <person name="Raley C."/>
            <person name="Miller M.E."/>
            <person name="Silverstein K.A.T."/>
            <person name="Henningsen E."/>
            <person name="Hirsch C.D."/>
            <person name="Visser B."/>
            <person name="Pretorius Z.A."/>
            <person name="Steffenson B.J."/>
            <person name="Schwessinger B."/>
            <person name="Dodds P.N."/>
            <person name="Figueroa M."/>
        </authorList>
    </citation>
    <scope>NUCLEOTIDE SEQUENCE [LARGE SCALE GENOMIC DNA]</scope>
    <source>
        <strain evidence="2">21-0</strain>
    </source>
</reference>
<dbReference type="Proteomes" id="UP000324748">
    <property type="component" value="Unassembled WGS sequence"/>
</dbReference>
<feature type="region of interest" description="Disordered" evidence="1">
    <location>
        <begin position="1"/>
        <end position="27"/>
    </location>
</feature>
<name>A0A5B0MCU8_PUCGR</name>
<sequence>MGAAHPDIRSPFQQNWTSTSAGAGGGGFLKEIAQEVYNNNNLSRKGEDDESQPTMGVDE</sequence>
<keyword evidence="3" id="KW-1185">Reference proteome</keyword>
<protein>
    <submittedName>
        <fullName evidence="2">Uncharacterized protein</fullName>
    </submittedName>
</protein>
<dbReference type="EMBL" id="VSWC01000157">
    <property type="protein sequence ID" value="KAA1074482.1"/>
    <property type="molecule type" value="Genomic_DNA"/>
</dbReference>
<comment type="caution">
    <text evidence="2">The sequence shown here is derived from an EMBL/GenBank/DDBJ whole genome shotgun (WGS) entry which is preliminary data.</text>
</comment>
<feature type="region of interest" description="Disordered" evidence="1">
    <location>
        <begin position="39"/>
        <end position="59"/>
    </location>
</feature>
<evidence type="ECO:0000313" key="2">
    <source>
        <dbReference type="EMBL" id="KAA1074482.1"/>
    </source>
</evidence>
<dbReference type="AlphaFoldDB" id="A0A5B0MCU8"/>